<dbReference type="EMBL" id="MN740978">
    <property type="protein sequence ID" value="QHU21084.1"/>
    <property type="molecule type" value="Genomic_DNA"/>
</dbReference>
<dbReference type="GO" id="GO:0016887">
    <property type="term" value="F:ATP hydrolysis activity"/>
    <property type="evidence" value="ECO:0007669"/>
    <property type="project" value="TreeGrafter"/>
</dbReference>
<dbReference type="PANTHER" id="PTHR31285">
    <property type="entry name" value="NICOTINAMIDE MONONUCLEOTIDE ADENYLYLTRANSFERASE"/>
    <property type="match status" value="1"/>
</dbReference>
<evidence type="ECO:0008006" key="3">
    <source>
        <dbReference type="Google" id="ProtNLM"/>
    </source>
</evidence>
<evidence type="ECO:0000313" key="2">
    <source>
        <dbReference type="EMBL" id="QHU21084.1"/>
    </source>
</evidence>
<dbReference type="Gene3D" id="3.40.50.620">
    <property type="entry name" value="HUPs"/>
    <property type="match status" value="1"/>
</dbReference>
<dbReference type="SUPFAM" id="SSF52374">
    <property type="entry name" value="Nucleotidylyl transferase"/>
    <property type="match status" value="1"/>
</dbReference>
<dbReference type="AlphaFoldDB" id="A0A6C0KX69"/>
<organism evidence="2">
    <name type="scientific">viral metagenome</name>
    <dbReference type="NCBI Taxonomy" id="1070528"/>
    <lineage>
        <taxon>unclassified sequences</taxon>
        <taxon>metagenomes</taxon>
        <taxon>organismal metagenomes</taxon>
    </lineage>
</organism>
<reference evidence="2" key="1">
    <citation type="journal article" date="2020" name="Nature">
        <title>Giant virus diversity and host interactions through global metagenomics.</title>
        <authorList>
            <person name="Schulz F."/>
            <person name="Roux S."/>
            <person name="Paez-Espino D."/>
            <person name="Jungbluth S."/>
            <person name="Walsh D.A."/>
            <person name="Denef V.J."/>
            <person name="McMahon K.D."/>
            <person name="Konstantinidis K.T."/>
            <person name="Eloe-Fadrosh E.A."/>
            <person name="Kyrpides N.C."/>
            <person name="Woyke T."/>
        </authorList>
    </citation>
    <scope>NUCLEOTIDE SEQUENCE</scope>
    <source>
        <strain evidence="2">GVMAG-S-3300013094-100</strain>
    </source>
</reference>
<protein>
    <recommendedName>
        <fullName evidence="3">Cytidyltransferase-like domain-containing protein</fullName>
    </recommendedName>
</protein>
<feature type="region of interest" description="Disordered" evidence="1">
    <location>
        <begin position="1"/>
        <end position="27"/>
    </location>
</feature>
<dbReference type="GO" id="GO:0000309">
    <property type="term" value="F:nicotinamide-nucleotide adenylyltransferase activity"/>
    <property type="evidence" value="ECO:0007669"/>
    <property type="project" value="TreeGrafter"/>
</dbReference>
<dbReference type="GO" id="GO:0005634">
    <property type="term" value="C:nucleus"/>
    <property type="evidence" value="ECO:0007669"/>
    <property type="project" value="TreeGrafter"/>
</dbReference>
<proteinExistence type="predicted"/>
<evidence type="ECO:0000256" key="1">
    <source>
        <dbReference type="SAM" id="MobiDB-lite"/>
    </source>
</evidence>
<sequence>MAPSLRTKQNLKRPSRRKYKGGDDEKNIDNDRIKEIIESYYEKPSTENPRDREEFVILDNDLVTKIQVPVPVDTVIVVPGSFNPMHDTHINMAIAAALQMNYTTIYFELSIINAAKDKPLLDELQKRIIDIINKLKDKKKPGKELNRYTVKLVITKAALFSEKKAIFPSSAIFFVTGMDTADRILDPKYYYNNLNDLKPTDPSFINPQTIAGYNAYLIDTLPNFLIAPRLVRRIKDGIAEAYKEADPFNIYKTQILKVNFTDKSSFIASEPPEIKISENLNKKFIMLTNFTPTEDSSSSDRFLTKLNADNVDISNILFPQNTESVFTKLGELAYAITKLSNNDKFTTIISQLVNLYNNKIEKPTIKNLLKLIFLEDESLRIVPPVIPQELNDDVLEITDPNRIPSGGARGKEKVTFIKNGIKYKRVVRLNNRKTKCVKFEDKLIPISKLKIK</sequence>
<feature type="compositionally biased region" description="Basic residues" evidence="1">
    <location>
        <begin position="9"/>
        <end position="19"/>
    </location>
</feature>
<accession>A0A6C0KX69</accession>
<dbReference type="InterPro" id="IPR014729">
    <property type="entry name" value="Rossmann-like_a/b/a_fold"/>
</dbReference>
<dbReference type="GO" id="GO:0005737">
    <property type="term" value="C:cytoplasm"/>
    <property type="evidence" value="ECO:0007669"/>
    <property type="project" value="TreeGrafter"/>
</dbReference>
<dbReference type="PANTHER" id="PTHR31285:SF0">
    <property type="entry name" value="NICOTINAMIDE MONONUCLEOTIDE ADENYLYLTRANSFERASE"/>
    <property type="match status" value="1"/>
</dbReference>
<name>A0A6C0KX69_9ZZZZ</name>